<proteinExistence type="predicted"/>
<protein>
    <submittedName>
        <fullName evidence="1">Uncharacterized protein</fullName>
    </submittedName>
</protein>
<name>A0A2P2N112_RHIMU</name>
<dbReference type="AlphaFoldDB" id="A0A2P2N112"/>
<accession>A0A2P2N112</accession>
<organism evidence="1">
    <name type="scientific">Rhizophora mucronata</name>
    <name type="common">Asiatic mangrove</name>
    <dbReference type="NCBI Taxonomy" id="61149"/>
    <lineage>
        <taxon>Eukaryota</taxon>
        <taxon>Viridiplantae</taxon>
        <taxon>Streptophyta</taxon>
        <taxon>Embryophyta</taxon>
        <taxon>Tracheophyta</taxon>
        <taxon>Spermatophyta</taxon>
        <taxon>Magnoliopsida</taxon>
        <taxon>eudicotyledons</taxon>
        <taxon>Gunneridae</taxon>
        <taxon>Pentapetalae</taxon>
        <taxon>rosids</taxon>
        <taxon>fabids</taxon>
        <taxon>Malpighiales</taxon>
        <taxon>Rhizophoraceae</taxon>
        <taxon>Rhizophora</taxon>
    </lineage>
</organism>
<sequence length="18" mass="2160">MFLSRNLEFYNLNSSPLD</sequence>
<evidence type="ECO:0000313" key="1">
    <source>
        <dbReference type="EMBL" id="MBX36150.1"/>
    </source>
</evidence>
<reference evidence="1" key="1">
    <citation type="submission" date="2018-02" db="EMBL/GenBank/DDBJ databases">
        <title>Rhizophora mucronata_Transcriptome.</title>
        <authorList>
            <person name="Meera S.P."/>
            <person name="Sreeshan A."/>
            <person name="Augustine A."/>
        </authorList>
    </citation>
    <scope>NUCLEOTIDE SEQUENCE</scope>
    <source>
        <tissue evidence="1">Leaf</tissue>
    </source>
</reference>
<dbReference type="EMBL" id="GGEC01055666">
    <property type="protein sequence ID" value="MBX36150.1"/>
    <property type="molecule type" value="Transcribed_RNA"/>
</dbReference>